<evidence type="ECO:0000259" key="5">
    <source>
        <dbReference type="PROSITE" id="PS50931"/>
    </source>
</evidence>
<evidence type="ECO:0000256" key="3">
    <source>
        <dbReference type="ARBA" id="ARBA00023125"/>
    </source>
</evidence>
<sequence>MHELPQTRDLAAFVAVIEAGGFAEAGRHFGVAPSTLSRTVTRLEAQLGVTLLRRSTRAIELTLEGRDLLAAAQDIVTRTEALADLAAQGRAPRGPLRVNAPAGFVLHVIAPQLAEFHARFPEVEVTLDMTDRLVDLIDSHADVAIRFGRLADSEVLQRPLGRTPWRLVAAPAYLDREGWPDRPEALARLRQVRFTAPSHINALHFEGLSGPVEVPASVYAENGEAVRGLILGGMGIARLSEFMVAEDIAAGRLVSLFPDRLLAESLEITALYLTRTSGLRRLAVFLDWLSENLSRSGAWTA</sequence>
<dbReference type="PANTHER" id="PTHR30537">
    <property type="entry name" value="HTH-TYPE TRANSCRIPTIONAL REGULATOR"/>
    <property type="match status" value="1"/>
</dbReference>
<keyword evidence="2" id="KW-0805">Transcription regulation</keyword>
<name>A0AAU8ASW6_9RHOB</name>
<dbReference type="Gene3D" id="1.10.10.10">
    <property type="entry name" value="Winged helix-like DNA-binding domain superfamily/Winged helix DNA-binding domain"/>
    <property type="match status" value="1"/>
</dbReference>
<keyword evidence="6" id="KW-0614">Plasmid</keyword>
<dbReference type="InterPro" id="IPR000847">
    <property type="entry name" value="LysR_HTH_N"/>
</dbReference>
<organism evidence="6">
    <name type="scientific">Alloyangia sp. H15</name>
    <dbReference type="NCBI Taxonomy" id="3029062"/>
    <lineage>
        <taxon>Bacteria</taxon>
        <taxon>Pseudomonadati</taxon>
        <taxon>Pseudomonadota</taxon>
        <taxon>Alphaproteobacteria</taxon>
        <taxon>Rhodobacterales</taxon>
        <taxon>Roseobacteraceae</taxon>
        <taxon>Alloyangia</taxon>
    </lineage>
</organism>
<dbReference type="RefSeq" id="WP_353476329.1">
    <property type="nucleotide sequence ID" value="NZ_CP123388.1"/>
</dbReference>
<comment type="similarity">
    <text evidence="1">Belongs to the LysR transcriptional regulatory family.</text>
</comment>
<dbReference type="FunFam" id="1.10.10.10:FF:000001">
    <property type="entry name" value="LysR family transcriptional regulator"/>
    <property type="match status" value="1"/>
</dbReference>
<evidence type="ECO:0000256" key="2">
    <source>
        <dbReference type="ARBA" id="ARBA00023015"/>
    </source>
</evidence>
<dbReference type="PANTHER" id="PTHR30537:SF5">
    <property type="entry name" value="HTH-TYPE TRANSCRIPTIONAL ACTIVATOR TTDR-RELATED"/>
    <property type="match status" value="1"/>
</dbReference>
<dbReference type="EMBL" id="CP123388">
    <property type="protein sequence ID" value="XCC97439.1"/>
    <property type="molecule type" value="Genomic_DNA"/>
</dbReference>
<evidence type="ECO:0000256" key="1">
    <source>
        <dbReference type="ARBA" id="ARBA00009437"/>
    </source>
</evidence>
<dbReference type="InterPro" id="IPR005119">
    <property type="entry name" value="LysR_subst-bd"/>
</dbReference>
<keyword evidence="3" id="KW-0238">DNA-binding</keyword>
<geneLocation type="plasmid" evidence="6">
    <name>unnamed3</name>
</geneLocation>
<proteinExistence type="inferred from homology"/>
<dbReference type="SUPFAM" id="SSF53850">
    <property type="entry name" value="Periplasmic binding protein-like II"/>
    <property type="match status" value="1"/>
</dbReference>
<protein>
    <submittedName>
        <fullName evidence="6">LysR family transcriptional regulator</fullName>
    </submittedName>
</protein>
<gene>
    <name evidence="6" type="ORF">PVT71_27010</name>
</gene>
<feature type="domain" description="HTH lysR-type" evidence="5">
    <location>
        <begin position="5"/>
        <end position="62"/>
    </location>
</feature>
<dbReference type="InterPro" id="IPR036388">
    <property type="entry name" value="WH-like_DNA-bd_sf"/>
</dbReference>
<dbReference type="Pfam" id="PF03466">
    <property type="entry name" value="LysR_substrate"/>
    <property type="match status" value="1"/>
</dbReference>
<dbReference type="Gene3D" id="3.40.190.290">
    <property type="match status" value="1"/>
</dbReference>
<accession>A0AAU8ASW6</accession>
<dbReference type="AlphaFoldDB" id="A0AAU8ASW6"/>
<evidence type="ECO:0000313" key="6">
    <source>
        <dbReference type="EMBL" id="XCC97439.1"/>
    </source>
</evidence>
<dbReference type="GO" id="GO:0003677">
    <property type="term" value="F:DNA binding"/>
    <property type="evidence" value="ECO:0007669"/>
    <property type="project" value="UniProtKB-KW"/>
</dbReference>
<dbReference type="Pfam" id="PF00126">
    <property type="entry name" value="HTH_1"/>
    <property type="match status" value="1"/>
</dbReference>
<dbReference type="SUPFAM" id="SSF46785">
    <property type="entry name" value="Winged helix' DNA-binding domain"/>
    <property type="match status" value="1"/>
</dbReference>
<dbReference type="InterPro" id="IPR036390">
    <property type="entry name" value="WH_DNA-bd_sf"/>
</dbReference>
<evidence type="ECO:0000256" key="4">
    <source>
        <dbReference type="ARBA" id="ARBA00023163"/>
    </source>
</evidence>
<reference evidence="6" key="1">
    <citation type="submission" date="2023-02" db="EMBL/GenBank/DDBJ databases">
        <title>Description and genomic characterization of Salipiger bruguierae sp. nov., isolated from the sediment of mangrove plant Bruguiera sexangula.</title>
        <authorList>
            <person name="Long M."/>
        </authorList>
    </citation>
    <scope>NUCLEOTIDE SEQUENCE</scope>
    <source>
        <strain evidence="6">H15</strain>
        <plasmid evidence="6">unnamed3</plasmid>
    </source>
</reference>
<dbReference type="GO" id="GO:0003700">
    <property type="term" value="F:DNA-binding transcription factor activity"/>
    <property type="evidence" value="ECO:0007669"/>
    <property type="project" value="InterPro"/>
</dbReference>
<keyword evidence="4" id="KW-0804">Transcription</keyword>
<dbReference type="InterPro" id="IPR058163">
    <property type="entry name" value="LysR-type_TF_proteobact-type"/>
</dbReference>
<dbReference type="PROSITE" id="PS50931">
    <property type="entry name" value="HTH_LYSR"/>
    <property type="match status" value="1"/>
</dbReference>
<dbReference type="CDD" id="cd08422">
    <property type="entry name" value="PBP2_CrgA_like"/>
    <property type="match status" value="1"/>
</dbReference>